<reference evidence="1" key="1">
    <citation type="submission" date="2021-01" db="EMBL/GenBank/DDBJ databases">
        <authorList>
            <person name="Corre E."/>
            <person name="Pelletier E."/>
            <person name="Niang G."/>
            <person name="Scheremetjew M."/>
            <person name="Finn R."/>
            <person name="Kale V."/>
            <person name="Holt S."/>
            <person name="Cochrane G."/>
            <person name="Meng A."/>
            <person name="Brown T."/>
            <person name="Cohen L."/>
        </authorList>
    </citation>
    <scope>NUCLEOTIDE SEQUENCE</scope>
    <source>
        <strain evidence="1">GSO104</strain>
    </source>
</reference>
<sequence>MISKSTNDLYFNAYFEIQRKNNNLSSSSGIHPLTLATQLIQYPLYCIIIQIWIHIEAFWLFVKGVPFIPHPEGSETAASKIIASLMIPFFTLKEWLGGGGDDGSSKGSKED</sequence>
<name>A0A7S4SM59_9STRA</name>
<accession>A0A7S4SM59</accession>
<dbReference type="EMBL" id="HBNS01048542">
    <property type="protein sequence ID" value="CAE4649606.1"/>
    <property type="molecule type" value="Transcribed_RNA"/>
</dbReference>
<protein>
    <submittedName>
        <fullName evidence="1">Uncharacterized protein</fullName>
    </submittedName>
</protein>
<organism evidence="1">
    <name type="scientific">Ditylum brightwellii</name>
    <dbReference type="NCBI Taxonomy" id="49249"/>
    <lineage>
        <taxon>Eukaryota</taxon>
        <taxon>Sar</taxon>
        <taxon>Stramenopiles</taxon>
        <taxon>Ochrophyta</taxon>
        <taxon>Bacillariophyta</taxon>
        <taxon>Mediophyceae</taxon>
        <taxon>Lithodesmiophycidae</taxon>
        <taxon>Lithodesmiales</taxon>
        <taxon>Lithodesmiaceae</taxon>
        <taxon>Ditylum</taxon>
    </lineage>
</organism>
<gene>
    <name evidence="1" type="ORF">DBRI00130_LOCUS37321</name>
</gene>
<evidence type="ECO:0000313" key="1">
    <source>
        <dbReference type="EMBL" id="CAE4649606.1"/>
    </source>
</evidence>
<dbReference type="Pfam" id="PF07103">
    <property type="entry name" value="DUF1365"/>
    <property type="match status" value="1"/>
</dbReference>
<proteinExistence type="predicted"/>
<dbReference type="AlphaFoldDB" id="A0A7S4SM59"/>
<dbReference type="InterPro" id="IPR010775">
    <property type="entry name" value="DUF1365"/>
</dbReference>